<evidence type="ECO:0000259" key="1">
    <source>
        <dbReference type="Pfam" id="PF14090"/>
    </source>
</evidence>
<dbReference type="InterPro" id="IPR055245">
    <property type="entry name" value="HTH_proteobacteria"/>
</dbReference>
<dbReference type="EMBL" id="FPBO01000046">
    <property type="protein sequence ID" value="SFV15489.1"/>
    <property type="molecule type" value="Genomic_DNA"/>
</dbReference>
<gene>
    <name evidence="2" type="ORF">SAMN05216552_104627</name>
</gene>
<dbReference type="RefSeq" id="WP_093560322.1">
    <property type="nucleotide sequence ID" value="NZ_FPBO01000046.1"/>
</dbReference>
<name>A0A1I7M0Q9_9BURK</name>
<proteinExistence type="predicted"/>
<dbReference type="Proteomes" id="UP000199391">
    <property type="component" value="Unassembled WGS sequence"/>
</dbReference>
<dbReference type="Pfam" id="PF14090">
    <property type="entry name" value="HTH_39"/>
    <property type="match status" value="1"/>
</dbReference>
<accession>A0A1I7M0Q9</accession>
<reference evidence="3" key="1">
    <citation type="submission" date="2016-10" db="EMBL/GenBank/DDBJ databases">
        <authorList>
            <person name="Varghese N."/>
            <person name="Submissions S."/>
        </authorList>
    </citation>
    <scope>NUCLEOTIDE SEQUENCE [LARGE SCALE GENOMIC DNA]</scope>
    <source>
        <strain evidence="3">CGMCC 1.11014</strain>
    </source>
</reference>
<keyword evidence="3" id="KW-1185">Reference proteome</keyword>
<sequence>MTARTEALALILHAMPGNDCAAQRNRMQAAMERLGSVTSYEGSRHLDCYDPRARIHELRQAGKRIKTVMRDEPTENGVLHRVGVYLLEGSDDA</sequence>
<evidence type="ECO:0000313" key="2">
    <source>
        <dbReference type="EMBL" id="SFV15489.1"/>
    </source>
</evidence>
<evidence type="ECO:0000313" key="3">
    <source>
        <dbReference type="Proteomes" id="UP000199391"/>
    </source>
</evidence>
<protein>
    <submittedName>
        <fullName evidence="2">Helix-turn-helix domain-containing protein</fullName>
    </submittedName>
</protein>
<dbReference type="OrthoDB" id="5460933at2"/>
<dbReference type="AlphaFoldDB" id="A0A1I7M0Q9"/>
<feature type="domain" description="Winged helix-turn-helix" evidence="1">
    <location>
        <begin position="23"/>
        <end position="87"/>
    </location>
</feature>
<organism evidence="2 3">
    <name type="scientific">Pseudoduganella namucuonensis</name>
    <dbReference type="NCBI Taxonomy" id="1035707"/>
    <lineage>
        <taxon>Bacteria</taxon>
        <taxon>Pseudomonadati</taxon>
        <taxon>Pseudomonadota</taxon>
        <taxon>Betaproteobacteria</taxon>
        <taxon>Burkholderiales</taxon>
        <taxon>Oxalobacteraceae</taxon>
        <taxon>Telluria group</taxon>
        <taxon>Pseudoduganella</taxon>
    </lineage>
</organism>
<dbReference type="STRING" id="1035707.SAMN05216552_104627"/>